<dbReference type="GO" id="GO:0003690">
    <property type="term" value="F:double-stranded DNA binding"/>
    <property type="evidence" value="ECO:0007669"/>
    <property type="project" value="TreeGrafter"/>
</dbReference>
<evidence type="ECO:0000256" key="1">
    <source>
        <dbReference type="PIRSR" id="PIRSR610347-1"/>
    </source>
</evidence>
<name>A0A2V1DVN6_9PLEO</name>
<dbReference type="PANTHER" id="PTHR12415:SF4">
    <property type="entry name" value="TYROSYL-DNA PHOSPHODIESTERASE DOMAIN-CONTAINING PROTEIN"/>
    <property type="match status" value="1"/>
</dbReference>
<dbReference type="GO" id="GO:0005634">
    <property type="term" value="C:nucleus"/>
    <property type="evidence" value="ECO:0007669"/>
    <property type="project" value="InterPro"/>
</dbReference>
<dbReference type="Pfam" id="PF23625">
    <property type="entry name" value="UIM_2"/>
    <property type="match status" value="1"/>
</dbReference>
<dbReference type="InterPro" id="IPR010347">
    <property type="entry name" value="Tdp1"/>
</dbReference>
<dbReference type="PANTHER" id="PTHR12415">
    <property type="entry name" value="TYROSYL-DNA PHOSPHODIESTERASE 1"/>
    <property type="match status" value="1"/>
</dbReference>
<evidence type="ECO:0000313" key="6">
    <source>
        <dbReference type="Proteomes" id="UP000244855"/>
    </source>
</evidence>
<evidence type="ECO:0000256" key="2">
    <source>
        <dbReference type="PIRSR" id="PIRSR610347-2"/>
    </source>
</evidence>
<dbReference type="SUPFAM" id="SSF56024">
    <property type="entry name" value="Phospholipase D/nuclease"/>
    <property type="match status" value="2"/>
</dbReference>
<protein>
    <submittedName>
        <fullName evidence="5">Phospholipase D/nuclease</fullName>
    </submittedName>
</protein>
<dbReference type="PROSITE" id="PS50330">
    <property type="entry name" value="UIM"/>
    <property type="match status" value="1"/>
</dbReference>
<evidence type="ECO:0000313" key="5">
    <source>
        <dbReference type="EMBL" id="PVI00890.1"/>
    </source>
</evidence>
<feature type="binding site" evidence="2">
    <location>
        <position position="490"/>
    </location>
    <ligand>
        <name>substrate</name>
    </ligand>
</feature>
<feature type="compositionally biased region" description="Polar residues" evidence="4">
    <location>
        <begin position="85"/>
        <end position="95"/>
    </location>
</feature>
<feature type="region of interest" description="Disordered" evidence="4">
    <location>
        <begin position="1"/>
        <end position="114"/>
    </location>
</feature>
<feature type="active site" description="Nucleophile" evidence="1">
    <location>
        <position position="259"/>
    </location>
</feature>
<dbReference type="InterPro" id="IPR003903">
    <property type="entry name" value="UIM_dom"/>
</dbReference>
<accession>A0A2V1DVN6</accession>
<reference evidence="5 6" key="1">
    <citation type="journal article" date="2018" name="Sci. Rep.">
        <title>Comparative genomics provides insights into the lifestyle and reveals functional heterogeneity of dark septate endophytic fungi.</title>
        <authorList>
            <person name="Knapp D.G."/>
            <person name="Nemeth J.B."/>
            <person name="Barry K."/>
            <person name="Hainaut M."/>
            <person name="Henrissat B."/>
            <person name="Johnson J."/>
            <person name="Kuo A."/>
            <person name="Lim J.H.P."/>
            <person name="Lipzen A."/>
            <person name="Nolan M."/>
            <person name="Ohm R.A."/>
            <person name="Tamas L."/>
            <person name="Grigoriev I.V."/>
            <person name="Spatafora J.W."/>
            <person name="Nagy L.G."/>
            <person name="Kovacs G.M."/>
        </authorList>
    </citation>
    <scope>NUCLEOTIDE SEQUENCE [LARGE SCALE GENOMIC DNA]</scope>
    <source>
        <strain evidence="5 6">DSE2036</strain>
    </source>
</reference>
<feature type="active site" description="Proton donor/acceptor" evidence="1">
    <location>
        <position position="488"/>
    </location>
</feature>
<feature type="site" description="Interaction with DNA" evidence="3">
    <location>
        <position position="515"/>
    </location>
</feature>
<feature type="compositionally biased region" description="Polar residues" evidence="4">
    <location>
        <begin position="46"/>
        <end position="73"/>
    </location>
</feature>
<dbReference type="Pfam" id="PF06087">
    <property type="entry name" value="Tyr-DNA_phospho"/>
    <property type="match status" value="1"/>
</dbReference>
<evidence type="ECO:0000256" key="4">
    <source>
        <dbReference type="SAM" id="MobiDB-lite"/>
    </source>
</evidence>
<sequence>MADSSDDEDLRQAIAMSLAESGGTSSFPADNDNSEDEDTRRAIALSLSQDPASGTAQPPGSQVDSVMGSQAAASKNEASKYAPATGTTNNASAQPRTDKSSTAKPTGLLGLDRKAMEQERLARAGKRKRSVSPEMPSKQIMKSTMSEPAAQASTTNGLQYPRGTVKRTWASKHSRSNDITLGEVLQQSTLNIAVFSAFQFDSTWLHENHLDPYKVKQIWIFSAKGEDVQEKLLREAKETRIPNFKMIFPPLPGQTLNMHGKLMLLFHDDHLRVVVSTANMIKEDWGEVGNVWQAGVMENTVFLIDLPRRSDGKLAEKIGTAFGDELLRYLRAQKVSQNVLDGLLKFDFTATAGFAFVHSLAGTTSGPERSRTGLPSLAKAIRDLKLDDIDRLEIDYATSSLGALKEPFMKQVYLAACGLSPLSDAAKDVDVLERFRVYFPTKETVTNSTGGPDCGGIITLNREFYNASTFPRQCLRDYQSIRPGLLSHNKLLFARGRKKDGTPIAWAYVGSANLSEAAWGMQKVLKSGKEGSSLVRNWECGVVVPVPAENIKAADLPEGVIPPMSVFAGTVDVPFVHPAAEYGGKEPWIFRSY</sequence>
<dbReference type="CDD" id="cd09122">
    <property type="entry name" value="PLDc_Tdp1_1"/>
    <property type="match status" value="1"/>
</dbReference>
<dbReference type="EMBL" id="KZ805366">
    <property type="protein sequence ID" value="PVI00890.1"/>
    <property type="molecule type" value="Genomic_DNA"/>
</dbReference>
<organism evidence="5 6">
    <name type="scientific">Periconia macrospinosa</name>
    <dbReference type="NCBI Taxonomy" id="97972"/>
    <lineage>
        <taxon>Eukaryota</taxon>
        <taxon>Fungi</taxon>
        <taxon>Dikarya</taxon>
        <taxon>Ascomycota</taxon>
        <taxon>Pezizomycotina</taxon>
        <taxon>Dothideomycetes</taxon>
        <taxon>Pleosporomycetidae</taxon>
        <taxon>Pleosporales</taxon>
        <taxon>Massarineae</taxon>
        <taxon>Periconiaceae</taxon>
        <taxon>Periconia</taxon>
    </lineage>
</organism>
<dbReference type="Proteomes" id="UP000244855">
    <property type="component" value="Unassembled WGS sequence"/>
</dbReference>
<keyword evidence="6" id="KW-1185">Reference proteome</keyword>
<dbReference type="GO" id="GO:0017005">
    <property type="term" value="F:3'-tyrosyl-DNA phosphodiesterase activity"/>
    <property type="evidence" value="ECO:0007669"/>
    <property type="project" value="TreeGrafter"/>
</dbReference>
<dbReference type="SMART" id="SM00726">
    <property type="entry name" value="UIM"/>
    <property type="match status" value="2"/>
</dbReference>
<proteinExistence type="predicted"/>
<dbReference type="GO" id="GO:0003697">
    <property type="term" value="F:single-stranded DNA binding"/>
    <property type="evidence" value="ECO:0007669"/>
    <property type="project" value="TreeGrafter"/>
</dbReference>
<evidence type="ECO:0000256" key="3">
    <source>
        <dbReference type="PIRSR" id="PIRSR610347-3"/>
    </source>
</evidence>
<gene>
    <name evidence="5" type="ORF">DM02DRAFT_614048</name>
</gene>
<dbReference type="CDD" id="cd09123">
    <property type="entry name" value="PLDc_Tdp1_2"/>
    <property type="match status" value="1"/>
</dbReference>
<dbReference type="Gene3D" id="3.30.870.10">
    <property type="entry name" value="Endonuclease Chain A"/>
    <property type="match status" value="2"/>
</dbReference>
<dbReference type="OrthoDB" id="47785at2759"/>
<dbReference type="GO" id="GO:0006281">
    <property type="term" value="P:DNA repair"/>
    <property type="evidence" value="ECO:0007669"/>
    <property type="project" value="InterPro"/>
</dbReference>
<dbReference type="STRING" id="97972.A0A2V1DVN6"/>
<dbReference type="AlphaFoldDB" id="A0A2V1DVN6"/>
<feature type="binding site" evidence="2">
    <location>
        <position position="261"/>
    </location>
    <ligand>
        <name>substrate</name>
    </ligand>
</feature>
<dbReference type="Pfam" id="PF02809">
    <property type="entry name" value="UIM"/>
    <property type="match status" value="1"/>
</dbReference>